<gene>
    <name evidence="1" type="ORF">NEISUBOT_03337</name>
</gene>
<evidence type="ECO:0000313" key="1">
    <source>
        <dbReference type="EMBL" id="EFC53335.1"/>
    </source>
</evidence>
<name>A0A9W5ITH6_NEISU</name>
<dbReference type="EMBL" id="ACEO02000001">
    <property type="protein sequence ID" value="EFC53335.1"/>
    <property type="molecule type" value="Genomic_DNA"/>
</dbReference>
<proteinExistence type="predicted"/>
<organism evidence="1 2">
    <name type="scientific">Neisseria subflava NJ9703</name>
    <dbReference type="NCBI Taxonomy" id="546268"/>
    <lineage>
        <taxon>Bacteria</taxon>
        <taxon>Pseudomonadati</taxon>
        <taxon>Pseudomonadota</taxon>
        <taxon>Betaproteobacteria</taxon>
        <taxon>Neisseriales</taxon>
        <taxon>Neisseriaceae</taxon>
        <taxon>Neisseria</taxon>
    </lineage>
</organism>
<sequence>MVRAVVVGTVGYDGRQTVSTQPCTDEVVAGRFRSRVGAGRRVWRGLGKQIVCAVQIAIDFIGRNMVKTEGFALFRRHLLPVGAGCFKQIECTDDIGLDKFACRIDRAVDMAFRSQVHHGIRLVLCEYAVEFGAVANIHLFKSIARIIGYLSQRFQIAGISQLIDIDDRVLGVLDNMTDNGRTDKARAAGNKDFFISFRG</sequence>
<protein>
    <submittedName>
        <fullName evidence="1">Uncharacterized protein</fullName>
    </submittedName>
</protein>
<dbReference type="AlphaFoldDB" id="A0A9W5ITH6"/>
<evidence type="ECO:0000313" key="2">
    <source>
        <dbReference type="Proteomes" id="UP000004621"/>
    </source>
</evidence>
<accession>A0A9W5ITH6</accession>
<dbReference type="Proteomes" id="UP000004621">
    <property type="component" value="Unassembled WGS sequence"/>
</dbReference>
<comment type="caution">
    <text evidence="1">The sequence shown here is derived from an EMBL/GenBank/DDBJ whole genome shotgun (WGS) entry which is preliminary data.</text>
</comment>
<reference evidence="1 2" key="1">
    <citation type="submission" date="2010-01" db="EMBL/GenBank/DDBJ databases">
        <authorList>
            <person name="Weinstock G."/>
            <person name="Sodergren E."/>
            <person name="Clifton S."/>
            <person name="Fulton L."/>
            <person name="Fulton B."/>
            <person name="Courtney L."/>
            <person name="Fronick C."/>
            <person name="Harrison M."/>
            <person name="Strong C."/>
            <person name="Farmer C."/>
            <person name="Delahaunty K."/>
            <person name="Markovic C."/>
            <person name="Hall O."/>
            <person name="Minx P."/>
            <person name="Tomlinson C."/>
            <person name="Mitreva M."/>
            <person name="Nelson J."/>
            <person name="Hou S."/>
            <person name="Wollam A."/>
            <person name="Pepin K.H."/>
            <person name="Johnson M."/>
            <person name="Bhonagiri V."/>
            <person name="Nash W.E."/>
            <person name="Warren W."/>
            <person name="Chinwalla A."/>
            <person name="Mardis E.R."/>
            <person name="Wilson R.K."/>
        </authorList>
    </citation>
    <scope>NUCLEOTIDE SEQUENCE [LARGE SCALE GENOMIC DNA]</scope>
    <source>
        <strain evidence="1 2">NJ9703</strain>
    </source>
</reference>